<dbReference type="PANTHER" id="PTHR13457:SF1">
    <property type="entry name" value="HEAT REPEAT-CONTAINING PROTEIN 1"/>
    <property type="match status" value="1"/>
</dbReference>
<evidence type="ECO:0000259" key="8">
    <source>
        <dbReference type="SMART" id="SM01036"/>
    </source>
</evidence>
<dbReference type="InterPro" id="IPR012954">
    <property type="entry name" value="BP28_C_dom"/>
</dbReference>
<dbReference type="Gene3D" id="1.25.10.10">
    <property type="entry name" value="Leucine-rich Repeat Variant"/>
    <property type="match status" value="2"/>
</dbReference>
<reference evidence="9 10" key="1">
    <citation type="journal article" date="2022" name="Nat. Ecol. Evol.">
        <title>A masculinizing supergene underlies an exaggerated male reproductive morph in a spider.</title>
        <authorList>
            <person name="Hendrickx F."/>
            <person name="De Corte Z."/>
            <person name="Sonet G."/>
            <person name="Van Belleghem S.M."/>
            <person name="Kostlbacher S."/>
            <person name="Vangestel C."/>
        </authorList>
    </citation>
    <scope>NUCLEOTIDE SEQUENCE [LARGE SCALE GENOMIC DNA]</scope>
    <source>
        <tissue evidence="9">Whole body</tissue>
    </source>
</reference>
<comment type="function">
    <text evidence="7">Involved in nucleolar processing of pre-18S ribosomal RNA.</text>
</comment>
<dbReference type="InterPro" id="IPR016024">
    <property type="entry name" value="ARM-type_fold"/>
</dbReference>
<dbReference type="Pfam" id="PF12397">
    <property type="entry name" value="U3snoRNP10"/>
    <property type="match status" value="1"/>
</dbReference>
<evidence type="ECO:0000313" key="10">
    <source>
        <dbReference type="Proteomes" id="UP000827092"/>
    </source>
</evidence>
<protein>
    <recommendedName>
        <fullName evidence="7">HEAT repeat-containing protein 1</fullName>
    </recommendedName>
</protein>
<dbReference type="Pfam" id="PF08146">
    <property type="entry name" value="BP28CT"/>
    <property type="match status" value="1"/>
</dbReference>
<dbReference type="PANTHER" id="PTHR13457">
    <property type="entry name" value="BAP28"/>
    <property type="match status" value="1"/>
</dbReference>
<gene>
    <name evidence="9" type="ORF">JTE90_019576</name>
</gene>
<evidence type="ECO:0000256" key="3">
    <source>
        <dbReference type="ARBA" id="ARBA00022517"/>
    </source>
</evidence>
<dbReference type="SUPFAM" id="SSF48371">
    <property type="entry name" value="ARM repeat"/>
    <property type="match status" value="3"/>
</dbReference>
<evidence type="ECO:0000256" key="7">
    <source>
        <dbReference type="RuleBase" id="RU367065"/>
    </source>
</evidence>
<keyword evidence="3 7" id="KW-0690">Ribosome biogenesis</keyword>
<accession>A0AAV6V4V5</accession>
<evidence type="ECO:0000256" key="6">
    <source>
        <dbReference type="ARBA" id="ARBA00023274"/>
    </source>
</evidence>
<proteinExistence type="inferred from homology"/>
<feature type="domain" description="BP28 C-terminal" evidence="8">
    <location>
        <begin position="1816"/>
        <end position="1971"/>
    </location>
</feature>
<sequence length="2105" mass="239386">MAGETALARQLRKLAAPQTSLLVQGKIRKSFLFDHRDAAALDRDIIFAYGTTGIEKLKLMNPMFQKFEQNLFSVNYKDFERSVQTANTNSSLDEKITEFLRILTPYFLTRAAHEALEWLIYRFHIHLFNVDALMQAAIPHCNTPSFVRVVQLLSLEEPGCRWAWLLPVLKNGVHLDYAAVVNHFIADEGFRKFICELAPNSLKVFKENHSTAAPVVSFSMLTIYYALQRVASITDQMITFLFPYIIKGLKSGMRKYIAATYLVISRIIVSVKLTEELVIQLLVRVFEDVRDDLLKEACELLILTFQQQSMVDLNKDLYKLLLSHKGCIKHLGSLSESYEAAFFSAAIIRVSVSKLFLTLSKKQEKRKSSKSKDKVNKSYKFCKRITELFFFDEKTVLMFFNSILSGYSKSYTKSKVNDQALRKVAKFLLKSLESKYPEYFDKAIKTYFKKKKGENKKHLCNLINDAVCSLKNKVLPDKQTTLVLGVHHPNSHIRTTSVKYLMEQAVSGQVSDIDFITNSLSSRLLDDSSDVVSEILSAPKVLLTYLEKKNVLADFGHILKKKVDKSSTWYPVQQTCLDILCECFSGDKELSNEIFVTLLPFIFPLQKSSIPAFHRIVKSKLAHILPVIQILSINQEVVFDGKAENDAKQLVKLNNAVITSLRKYISGLGDSSKSAFLSFLKEKSMISDYPPLLTVFVFASSAAITSNGELNEKCLWVENLLAFLNTFPRPEVVVDEFNPEMTDETAIQRCVHLLWKGHFPGVVVFYEFYKIVTLLNLGSPYLSSNPWLFESTNQNYKAFKILTLIFEFCVQQIKQNGATSSKLVFTNNLTNLFTAFVKYQFKKPESLFGYLSLLWSNVSGDVPVLLQVSAIETAQDSLDPLFSYNWCFENPVIFTSLLKAVSSPNVEVRKEAFSLLQSLVKICSALSCPTKSLSELVCEQQEEISIDHMHCFVVLNNWLNPAFELYGLNTSTKDAVAKAKLSVLDSFIKLLLDENIPMTMKNHLLLFLQKSDSIEILTALVPLINKSLLYFNNQNEKTTKELSDSSFELLVSKFTVRTASCLKTKCPETEALLKCLEFVVKGQATDSLIILPTLKILKREFVKAIPSVEVQKKILDVLLSACLSSTADLNTEIKRVLGKLSTYSYLILKDLQDKEISNLQSVTLREVKKLRSKEESENSNMLETRSWKKTTVLLEIIQNKSKLDKREILVQDLFNLLNKTLNHDKESSVEYLRQLILSTIYNCCQNLENERLDESQFQVEYIVQCIRSSTNPKTHYLSLLLLNLAATMFPDYVLNNVMSIFTFMGSSLVRQDDSYSFQVISQTIETIVPSLLKASKFRNENDAMQVVAAVIRVFVDSLPDIPKHRQLPLFSKLITTLDPSQYLWVPLGQICDQYAASFPEALQESGTKKFPSTLDFAVNLHKQFSPDVQMDTCISLLNFISMLPDSKDGSRKQVVQNVMEPFNVSNHSNQQLQAYKHSVLSYINVWLSSRAFVSQVSELKPKALNKLECKYEILLEKVLQYLQHLRDIEADKNEHQRSLFPLLFDLVGHINSLLPCNSFIRVVSRLLKNSEPVIQEKAIELLCCKLENQQQLFEDEESHTFLLKLLRPLLKMVEKNNENNSKEENSLSRQSALYALHLLIKVIGPEYSAKFHKVLNVTIQLLNAKTNDELTVNALLCLAQLCSSMNVQVLPQLNTFMPLIINLLNNINVMQMNDCLTLGIITALMSIVQNLGAFLSSYMSPLVSSLCDLMHKAESSNKKTVSEKLEDFQVMLSKDIDLRILLIAVEESYLEFVKTHSEAIAPLVKLLEEKLTSCSYTEIEACSNQLQQFCITLLDFRNSSTTKSYEYADAINSVELNIFSALRTFVMKLSVTHFQSFFKKVYLWATATETKLPHRLFTFYGLTNELSKSLRSLFVVVTKTFLKNAASELDTYNFAKTSSEAKESNHPFFSAHINNILDTLNHCFVNDDGHLLDKDSFDALLQPLVDQLENISDDKDAYQKRIGEHLGNCLAHFMASVSDNGLWKKLNYQILLKTRHDSPIVRFAAIQVIRDVVAVMGDNYLVLLAESIPFLAEVMEDESAEVEQECQSVIAEMEKILGEPIKKYF</sequence>
<dbReference type="Proteomes" id="UP000827092">
    <property type="component" value="Unassembled WGS sequence"/>
</dbReference>
<evidence type="ECO:0000256" key="4">
    <source>
        <dbReference type="ARBA" id="ARBA00022552"/>
    </source>
</evidence>
<dbReference type="GO" id="GO:0045943">
    <property type="term" value="P:positive regulation of transcription by RNA polymerase I"/>
    <property type="evidence" value="ECO:0007669"/>
    <property type="project" value="TreeGrafter"/>
</dbReference>
<dbReference type="InterPro" id="IPR056473">
    <property type="entry name" value="HEAT_Utp10/HEAT1"/>
</dbReference>
<dbReference type="GO" id="GO:0032040">
    <property type="term" value="C:small-subunit processome"/>
    <property type="evidence" value="ECO:0007669"/>
    <property type="project" value="TreeGrafter"/>
</dbReference>
<dbReference type="SMART" id="SM01036">
    <property type="entry name" value="BP28CT"/>
    <property type="match status" value="1"/>
</dbReference>
<keyword evidence="4 7" id="KW-0698">rRNA processing</keyword>
<comment type="caution">
    <text evidence="9">The sequence shown here is derived from an EMBL/GenBank/DDBJ whole genome shotgun (WGS) entry which is preliminary data.</text>
</comment>
<comment type="subcellular location">
    <subcellularLocation>
        <location evidence="1 7">Nucleus</location>
        <location evidence="1 7">Nucleolus</location>
    </subcellularLocation>
</comment>
<dbReference type="GO" id="GO:0030686">
    <property type="term" value="C:90S preribosome"/>
    <property type="evidence" value="ECO:0007669"/>
    <property type="project" value="TreeGrafter"/>
</dbReference>
<dbReference type="EMBL" id="JAFNEN010000158">
    <property type="protein sequence ID" value="KAG8191512.1"/>
    <property type="molecule type" value="Genomic_DNA"/>
</dbReference>
<keyword evidence="5 7" id="KW-0539">Nucleus</keyword>
<dbReference type="InterPro" id="IPR040191">
    <property type="entry name" value="UTP10"/>
</dbReference>
<comment type="similarity">
    <text evidence="2 7">Belongs to the HEATR1/UTP10 family.</text>
</comment>
<evidence type="ECO:0000256" key="1">
    <source>
        <dbReference type="ARBA" id="ARBA00004604"/>
    </source>
</evidence>
<dbReference type="GO" id="GO:0030515">
    <property type="term" value="F:snoRNA binding"/>
    <property type="evidence" value="ECO:0007669"/>
    <property type="project" value="TreeGrafter"/>
</dbReference>
<name>A0AAV6V4V5_9ARAC</name>
<keyword evidence="10" id="KW-1185">Reference proteome</keyword>
<organism evidence="9 10">
    <name type="scientific">Oedothorax gibbosus</name>
    <dbReference type="NCBI Taxonomy" id="931172"/>
    <lineage>
        <taxon>Eukaryota</taxon>
        <taxon>Metazoa</taxon>
        <taxon>Ecdysozoa</taxon>
        <taxon>Arthropoda</taxon>
        <taxon>Chelicerata</taxon>
        <taxon>Arachnida</taxon>
        <taxon>Araneae</taxon>
        <taxon>Araneomorphae</taxon>
        <taxon>Entelegynae</taxon>
        <taxon>Araneoidea</taxon>
        <taxon>Linyphiidae</taxon>
        <taxon>Erigoninae</taxon>
        <taxon>Oedothorax</taxon>
    </lineage>
</organism>
<evidence type="ECO:0000256" key="5">
    <source>
        <dbReference type="ARBA" id="ARBA00023242"/>
    </source>
</evidence>
<dbReference type="Pfam" id="PF23243">
    <property type="entry name" value="HEAT_HEATR1"/>
    <property type="match status" value="1"/>
</dbReference>
<evidence type="ECO:0000313" key="9">
    <source>
        <dbReference type="EMBL" id="KAG8191512.1"/>
    </source>
</evidence>
<dbReference type="GO" id="GO:0034455">
    <property type="term" value="C:t-UTP complex"/>
    <property type="evidence" value="ECO:0007669"/>
    <property type="project" value="TreeGrafter"/>
</dbReference>
<evidence type="ECO:0000256" key="2">
    <source>
        <dbReference type="ARBA" id="ARBA00010559"/>
    </source>
</evidence>
<dbReference type="InterPro" id="IPR022125">
    <property type="entry name" value="U3snoRNP10_N"/>
</dbReference>
<keyword evidence="6 7" id="KW-0687">Ribonucleoprotein</keyword>
<dbReference type="InterPro" id="IPR011989">
    <property type="entry name" value="ARM-like"/>
</dbReference>
<dbReference type="GO" id="GO:0000462">
    <property type="term" value="P:maturation of SSU-rRNA from tricistronic rRNA transcript (SSU-rRNA, 5.8S rRNA, LSU-rRNA)"/>
    <property type="evidence" value="ECO:0007669"/>
    <property type="project" value="TreeGrafter"/>
</dbReference>